<dbReference type="PANTHER" id="PTHR12596:SF1">
    <property type="entry name" value="EXPORTIN-4"/>
    <property type="match status" value="1"/>
</dbReference>
<dbReference type="PANTHER" id="PTHR12596">
    <property type="entry name" value="EXPORTIN 4,7-RELATED"/>
    <property type="match status" value="1"/>
</dbReference>
<dbReference type="Proteomes" id="UP001158576">
    <property type="component" value="Chromosome PAR"/>
</dbReference>
<evidence type="ECO:0000313" key="9">
    <source>
        <dbReference type="EMBL" id="CAG5088073.1"/>
    </source>
</evidence>
<proteinExistence type="inferred from homology"/>
<evidence type="ECO:0000313" key="10">
    <source>
        <dbReference type="Proteomes" id="UP001158576"/>
    </source>
</evidence>
<reference evidence="9 10" key="1">
    <citation type="submission" date="2021-04" db="EMBL/GenBank/DDBJ databases">
        <authorList>
            <person name="Bliznina A."/>
        </authorList>
    </citation>
    <scope>NUCLEOTIDE SEQUENCE [LARGE SCALE GENOMIC DNA]</scope>
</reference>
<evidence type="ECO:0000256" key="7">
    <source>
        <dbReference type="ARBA" id="ARBA00023242"/>
    </source>
</evidence>
<dbReference type="EMBL" id="OU015568">
    <property type="protein sequence ID" value="CAG5088073.1"/>
    <property type="molecule type" value="Genomic_DNA"/>
</dbReference>
<evidence type="ECO:0000256" key="3">
    <source>
        <dbReference type="ARBA" id="ARBA00009466"/>
    </source>
</evidence>
<evidence type="ECO:0000256" key="2">
    <source>
        <dbReference type="ARBA" id="ARBA00004496"/>
    </source>
</evidence>
<keyword evidence="6" id="KW-0653">Protein transport</keyword>
<gene>
    <name evidence="9" type="ORF">OKIOD_LOCUS3280</name>
</gene>
<dbReference type="InterPro" id="IPR016024">
    <property type="entry name" value="ARM-type_fold"/>
</dbReference>
<dbReference type="InterPro" id="IPR011989">
    <property type="entry name" value="ARM-like"/>
</dbReference>
<dbReference type="Gene3D" id="1.25.10.10">
    <property type="entry name" value="Leucine-rich Repeat Variant"/>
    <property type="match status" value="2"/>
</dbReference>
<evidence type="ECO:0000256" key="6">
    <source>
        <dbReference type="ARBA" id="ARBA00022927"/>
    </source>
</evidence>
<evidence type="ECO:0000256" key="8">
    <source>
        <dbReference type="ARBA" id="ARBA00040444"/>
    </source>
</evidence>
<comment type="similarity">
    <text evidence="3">Belongs to the exportin family.</text>
</comment>
<keyword evidence="10" id="KW-1185">Reference proteome</keyword>
<dbReference type="InterPro" id="IPR044189">
    <property type="entry name" value="XPO4/7-like"/>
</dbReference>
<protein>
    <recommendedName>
        <fullName evidence="8">Exportin-4</fullName>
    </recommendedName>
</protein>
<keyword evidence="4" id="KW-0813">Transport</keyword>
<sequence length="1098" mass="123195">MFKLEDLIVACSTVIAPPQQVGAEKRKDAEEYLLEFRRKASIQDCGDILRNCQDPGVQFQASVSLKSAFARESVELTSDALIQLALDLLQLIEKNECTAQVREQLVMIVAIAVKRNSGQNNDAKGLQIVQQKVQEFASSSQPHGQVLAASLICAVVQEYSGTGKSSFIGLSIEGHQKAKKYYESNCLEDNFSLVMNFLRHLIANPEAIQNYLMVKKFLEIGHLILSWRFTHGKASRISLIREDKTVDVMFNPPESWKEFVTSAEFLKVWFSTHGLVRRSPELGSISSSCIQQICSLKGSCLHDHQVEAEWAANIIKLFQGSLPNWMPAQEHESTGLSYAFKHFIENRSVHIWSMIERYFPPVLSCLAQWTCSMIENAKKSEEYQQGLDFSTDAWIYVMTNFATTEALANIVSPNSLQVWRAWVWSKLSPPDGERIDHDDDDDEIDELEEDDAIVFDTQLAAIGNMARLSIGDTMTHLGLLLNRRLDEITNTLKERGTIRTALWEDIHWIMLSIGHMLADETDSGEMKYIPQEIMSASLKQNAAMADNIGNSQDITAQLIGVVFKLMQVEKAAMEANFQGLWSPQASEDLRWLLQRIAEAYLWFEEDHFSTVSPALQSVFGRDTESAMSLLNEIVEFSLLTFSAWSGEEKILIGSAETLMSLLKKSGKKAKLVGENVKLWSIAEVFCRDSECGYSRTPVVFQRYLMKVILTAGSSGGLPTLQKLGETIKPLQDRFARLATASFANQVVRNELVTILERLTGCVEGVTPDNAESVAEFVLPFIKEMPAIVQTVRGSSDISIQIFTLCAALASKLLAYLEEKRTQPFLLVFLEILRTHSRWNQGRNLKDMDDETVEEFTQIISLITKVLDVEVYDFTSPAKENKTGGGENFVSPAEVSLAGLTIVLPLMGTEGFNYPSLAIAYFDLLNSLCELYPEKLAKLPENLFTSLMQSLQLGLTHFGTDAMKIALESIEALSNYFLKAKSVGSHPANLGASLISLMPFVFDSLLKYASDYDMLPACLASFLHLATSFPEKFRILIQEKSGQCTDNQKHRIQDAFKPLMEIINENQSNPRNMLMRRHFHSTKLLETAVFEIRGLLCMK</sequence>
<evidence type="ECO:0000256" key="4">
    <source>
        <dbReference type="ARBA" id="ARBA00022448"/>
    </source>
</evidence>
<name>A0ABN7RX10_OIKDI</name>
<keyword evidence="7" id="KW-0539">Nucleus</keyword>
<comment type="subcellular location">
    <subcellularLocation>
        <location evidence="2">Cytoplasm</location>
    </subcellularLocation>
    <subcellularLocation>
        <location evidence="1">Nucleus</location>
    </subcellularLocation>
</comment>
<accession>A0ABN7RX10</accession>
<evidence type="ECO:0000256" key="5">
    <source>
        <dbReference type="ARBA" id="ARBA00022490"/>
    </source>
</evidence>
<keyword evidence="5" id="KW-0963">Cytoplasm</keyword>
<evidence type="ECO:0000256" key="1">
    <source>
        <dbReference type="ARBA" id="ARBA00004123"/>
    </source>
</evidence>
<dbReference type="SUPFAM" id="SSF48371">
    <property type="entry name" value="ARM repeat"/>
    <property type="match status" value="1"/>
</dbReference>
<organism evidence="9 10">
    <name type="scientific">Oikopleura dioica</name>
    <name type="common">Tunicate</name>
    <dbReference type="NCBI Taxonomy" id="34765"/>
    <lineage>
        <taxon>Eukaryota</taxon>
        <taxon>Metazoa</taxon>
        <taxon>Chordata</taxon>
        <taxon>Tunicata</taxon>
        <taxon>Appendicularia</taxon>
        <taxon>Copelata</taxon>
        <taxon>Oikopleuridae</taxon>
        <taxon>Oikopleura</taxon>
    </lineage>
</organism>